<protein>
    <submittedName>
        <fullName evidence="17">Adenylate/guanylate cyclase</fullName>
    </submittedName>
</protein>
<evidence type="ECO:0000313" key="17">
    <source>
        <dbReference type="EMBL" id="OLN27117.1"/>
    </source>
</evidence>
<dbReference type="PROSITE" id="PS50112">
    <property type="entry name" value="PAS"/>
    <property type="match status" value="1"/>
</dbReference>
<evidence type="ECO:0000259" key="15">
    <source>
        <dbReference type="PROSITE" id="PS50885"/>
    </source>
</evidence>
<evidence type="ECO:0000256" key="3">
    <source>
        <dbReference type="ARBA" id="ARBA00022553"/>
    </source>
</evidence>
<dbReference type="SMART" id="SM00086">
    <property type="entry name" value="PAC"/>
    <property type="match status" value="1"/>
</dbReference>
<dbReference type="Gene3D" id="3.30.70.270">
    <property type="match status" value="1"/>
</dbReference>
<dbReference type="InterPro" id="IPR001610">
    <property type="entry name" value="PAC"/>
</dbReference>
<dbReference type="PANTHER" id="PTHR44757:SF2">
    <property type="entry name" value="BIOFILM ARCHITECTURE MAINTENANCE PROTEIN MBAA"/>
    <property type="match status" value="1"/>
</dbReference>
<dbReference type="SUPFAM" id="SSF55785">
    <property type="entry name" value="PYP-like sensor domain (PAS domain)"/>
    <property type="match status" value="1"/>
</dbReference>
<dbReference type="RefSeq" id="WP_075366992.1">
    <property type="nucleotide sequence ID" value="NZ_MLBF01000063.1"/>
</dbReference>
<keyword evidence="9 12" id="KW-1133">Transmembrane helix</keyword>
<feature type="domain" description="GGDEF" evidence="16">
    <location>
        <begin position="563"/>
        <end position="696"/>
    </location>
</feature>
<keyword evidence="7" id="KW-0418">Kinase</keyword>
<dbReference type="InterPro" id="IPR052155">
    <property type="entry name" value="Biofilm_reg_signaling"/>
</dbReference>
<feature type="transmembrane region" description="Helical" evidence="12">
    <location>
        <begin position="280"/>
        <end position="300"/>
    </location>
</feature>
<organism evidence="17 18">
    <name type="scientific">Desulfosporosinus metallidurans</name>
    <dbReference type="NCBI Taxonomy" id="1888891"/>
    <lineage>
        <taxon>Bacteria</taxon>
        <taxon>Bacillati</taxon>
        <taxon>Bacillota</taxon>
        <taxon>Clostridia</taxon>
        <taxon>Eubacteriales</taxon>
        <taxon>Desulfitobacteriaceae</taxon>
        <taxon>Desulfosporosinus</taxon>
    </lineage>
</organism>
<comment type="subcellular location">
    <subcellularLocation>
        <location evidence="1">Cell membrane</location>
        <topology evidence="1">Multi-pass membrane protein</topology>
    </subcellularLocation>
</comment>
<evidence type="ECO:0000256" key="9">
    <source>
        <dbReference type="ARBA" id="ARBA00022989"/>
    </source>
</evidence>
<dbReference type="GO" id="GO:0005886">
    <property type="term" value="C:plasma membrane"/>
    <property type="evidence" value="ECO:0007669"/>
    <property type="project" value="UniProtKB-SubCell"/>
</dbReference>
<dbReference type="PANTHER" id="PTHR44757">
    <property type="entry name" value="DIGUANYLATE CYCLASE DGCP"/>
    <property type="match status" value="1"/>
</dbReference>
<dbReference type="InterPro" id="IPR043128">
    <property type="entry name" value="Rev_trsase/Diguanyl_cyclase"/>
</dbReference>
<dbReference type="PROSITE" id="PS50113">
    <property type="entry name" value="PAC"/>
    <property type="match status" value="1"/>
</dbReference>
<evidence type="ECO:0000256" key="11">
    <source>
        <dbReference type="ARBA" id="ARBA00023136"/>
    </source>
</evidence>
<evidence type="ECO:0000256" key="12">
    <source>
        <dbReference type="SAM" id="Phobius"/>
    </source>
</evidence>
<dbReference type="GO" id="GO:0005524">
    <property type="term" value="F:ATP binding"/>
    <property type="evidence" value="ECO:0007669"/>
    <property type="project" value="UniProtKB-KW"/>
</dbReference>
<evidence type="ECO:0000256" key="10">
    <source>
        <dbReference type="ARBA" id="ARBA00023012"/>
    </source>
</evidence>
<evidence type="ECO:0000259" key="13">
    <source>
        <dbReference type="PROSITE" id="PS50112"/>
    </source>
</evidence>
<comment type="caution">
    <text evidence="17">The sequence shown here is derived from an EMBL/GenBank/DDBJ whole genome shotgun (WGS) entry which is preliminary data.</text>
</comment>
<dbReference type="SMART" id="SM00091">
    <property type="entry name" value="PAS"/>
    <property type="match status" value="1"/>
</dbReference>
<dbReference type="PROSITE" id="PS50885">
    <property type="entry name" value="HAMP"/>
    <property type="match status" value="1"/>
</dbReference>
<dbReference type="SUPFAM" id="SSF55073">
    <property type="entry name" value="Nucleotide cyclase"/>
    <property type="match status" value="1"/>
</dbReference>
<evidence type="ECO:0000256" key="7">
    <source>
        <dbReference type="ARBA" id="ARBA00022777"/>
    </source>
</evidence>
<keyword evidence="11 12" id="KW-0472">Membrane</keyword>
<evidence type="ECO:0000256" key="4">
    <source>
        <dbReference type="ARBA" id="ARBA00022679"/>
    </source>
</evidence>
<feature type="domain" description="PAS" evidence="13">
    <location>
        <begin position="407"/>
        <end position="478"/>
    </location>
</feature>
<dbReference type="Gene3D" id="6.10.340.10">
    <property type="match status" value="1"/>
</dbReference>
<dbReference type="NCBIfam" id="TIGR00254">
    <property type="entry name" value="GGDEF"/>
    <property type="match status" value="1"/>
</dbReference>
<evidence type="ECO:0000256" key="1">
    <source>
        <dbReference type="ARBA" id="ARBA00004651"/>
    </source>
</evidence>
<dbReference type="GO" id="GO:0016301">
    <property type="term" value="F:kinase activity"/>
    <property type="evidence" value="ECO:0007669"/>
    <property type="project" value="UniProtKB-KW"/>
</dbReference>
<dbReference type="InterPro" id="IPR013656">
    <property type="entry name" value="PAS_4"/>
</dbReference>
<dbReference type="InterPro" id="IPR000700">
    <property type="entry name" value="PAS-assoc_C"/>
</dbReference>
<evidence type="ECO:0000313" key="18">
    <source>
        <dbReference type="Proteomes" id="UP000186102"/>
    </source>
</evidence>
<dbReference type="CDD" id="cd01949">
    <property type="entry name" value="GGDEF"/>
    <property type="match status" value="1"/>
</dbReference>
<feature type="domain" description="HAMP" evidence="15">
    <location>
        <begin position="297"/>
        <end position="353"/>
    </location>
</feature>
<evidence type="ECO:0000259" key="14">
    <source>
        <dbReference type="PROSITE" id="PS50113"/>
    </source>
</evidence>
<dbReference type="InterPro" id="IPR029787">
    <property type="entry name" value="Nucleotide_cyclase"/>
</dbReference>
<dbReference type="InterPro" id="IPR029151">
    <property type="entry name" value="Sensor-like_sf"/>
</dbReference>
<keyword evidence="6" id="KW-0547">Nucleotide-binding</keyword>
<dbReference type="GO" id="GO:0000160">
    <property type="term" value="P:phosphorelay signal transduction system"/>
    <property type="evidence" value="ECO:0007669"/>
    <property type="project" value="UniProtKB-KW"/>
</dbReference>
<gene>
    <name evidence="17" type="ORF">DSOL_4698</name>
</gene>
<evidence type="ECO:0000259" key="16">
    <source>
        <dbReference type="PROSITE" id="PS50887"/>
    </source>
</evidence>
<keyword evidence="8" id="KW-0067">ATP-binding</keyword>
<dbReference type="OrthoDB" id="9798833at2"/>
<dbReference type="EMBL" id="MLBF01000063">
    <property type="protein sequence ID" value="OLN27117.1"/>
    <property type="molecule type" value="Genomic_DNA"/>
</dbReference>
<keyword evidence="2" id="KW-1003">Cell membrane</keyword>
<dbReference type="NCBIfam" id="TIGR00229">
    <property type="entry name" value="sensory_box"/>
    <property type="match status" value="1"/>
</dbReference>
<reference evidence="17 18" key="1">
    <citation type="submission" date="2016-09" db="EMBL/GenBank/DDBJ databases">
        <title>Complete genome of Desulfosporosinus sp. OL.</title>
        <authorList>
            <person name="Mardanov A."/>
            <person name="Beletsky A."/>
            <person name="Panova A."/>
            <person name="Karnachuk O."/>
            <person name="Ravin N."/>
        </authorList>
    </citation>
    <scope>NUCLEOTIDE SEQUENCE [LARGE SCALE GENOMIC DNA]</scope>
    <source>
        <strain evidence="17 18">OL</strain>
    </source>
</reference>
<dbReference type="Gene3D" id="3.30.450.20">
    <property type="entry name" value="PAS domain"/>
    <property type="match status" value="2"/>
</dbReference>
<keyword evidence="10" id="KW-0902">Two-component regulatory system</keyword>
<dbReference type="AlphaFoldDB" id="A0A1Q8QIE4"/>
<dbReference type="InterPro" id="IPR000160">
    <property type="entry name" value="GGDEF_dom"/>
</dbReference>
<keyword evidence="4" id="KW-0808">Transferase</keyword>
<dbReference type="STRING" id="1888891.DSOL_4698"/>
<dbReference type="Pfam" id="PF00990">
    <property type="entry name" value="GGDEF"/>
    <property type="match status" value="1"/>
</dbReference>
<dbReference type="InterPro" id="IPR000014">
    <property type="entry name" value="PAS"/>
</dbReference>
<name>A0A1Q8QIE4_9FIRM</name>
<dbReference type="SMART" id="SM00267">
    <property type="entry name" value="GGDEF"/>
    <property type="match status" value="1"/>
</dbReference>
<dbReference type="CDD" id="cd00130">
    <property type="entry name" value="PAS"/>
    <property type="match status" value="1"/>
</dbReference>
<sequence length="700" mass="78683">MKKFTISVTTLIIVTLLFGLGGLSFVAYFKTRELLISNLEMHISSLTRSSGSEVGLWLKAHQTDMEVMANTPLLESMDQNLIIPYMRKESLRNKDFEQFFTADSKGNSFSNSGYIFSVADCDYFQKVMASGESVISDPVVSKESGNRVIVLASPIKNGDKIVGLIGGTVNIAELTRIVSTKRVAEIGYAFMVQEDGQIMTQSNQEFTMSNNALKEDNASLDFKGAIRKMIQVQTGVTRSSFQNKDTYLAFAPVPGVKWSFGLVVPVSYVTNQLRYLPINFGLLTIFVGFLLVFVLNRWLVIPLAKLAKFTTELGGNLQENVEDNYRLNGPVAEVQSLATNFQTMASALHSSFQELDSLNGNLEREVSERTTVQQDLKKSYEELGAAEEELRCNYDKLQAQGIALRESERRFRSLLENVELITGIISMEGRVIFINDFALRLTGFEQDEVIGQDYFSSFIPVEVRDNVKFRFTEALNSNEAMYHGTYPILIKSGEKRLVHWNNTLLFDSEGKVTGFASIGEDITERRKFEKRLKYLSFHDSLTSLYNRTYFEENLKSLEGESFAPLGMIICDVDGLKLVNDTLGHSTGDRLLRLTAGIIKQCFREGDLLFRIGGDEFAIILPNSGLSLVEQACYRIRQGVENYNVAHDEFPLSLSVGFAVSRETYPNIGDVFKEADTNMYREKLNRCKSSRSALVQVLNKN</sequence>
<keyword evidence="5 12" id="KW-0812">Transmembrane</keyword>
<dbReference type="Pfam" id="PF08448">
    <property type="entry name" value="PAS_4"/>
    <property type="match status" value="1"/>
</dbReference>
<dbReference type="SUPFAM" id="SSF103190">
    <property type="entry name" value="Sensory domain-like"/>
    <property type="match status" value="1"/>
</dbReference>
<accession>A0A1Q8QIE4</accession>
<proteinExistence type="predicted"/>
<feature type="domain" description="PAC" evidence="14">
    <location>
        <begin position="482"/>
        <end position="534"/>
    </location>
</feature>
<dbReference type="InterPro" id="IPR033479">
    <property type="entry name" value="dCache_1"/>
</dbReference>
<evidence type="ECO:0000256" key="8">
    <source>
        <dbReference type="ARBA" id="ARBA00022840"/>
    </source>
</evidence>
<dbReference type="InterPro" id="IPR035965">
    <property type="entry name" value="PAS-like_dom_sf"/>
</dbReference>
<dbReference type="CDD" id="cd18773">
    <property type="entry name" value="PDC1_HK_sensor"/>
    <property type="match status" value="1"/>
</dbReference>
<dbReference type="Proteomes" id="UP000186102">
    <property type="component" value="Unassembled WGS sequence"/>
</dbReference>
<dbReference type="CDD" id="cd12912">
    <property type="entry name" value="PDC2_MCP_like"/>
    <property type="match status" value="1"/>
</dbReference>
<evidence type="ECO:0000256" key="6">
    <source>
        <dbReference type="ARBA" id="ARBA00022741"/>
    </source>
</evidence>
<feature type="transmembrane region" description="Helical" evidence="12">
    <location>
        <begin position="6"/>
        <end position="29"/>
    </location>
</feature>
<evidence type="ECO:0000256" key="5">
    <source>
        <dbReference type="ARBA" id="ARBA00022692"/>
    </source>
</evidence>
<keyword evidence="18" id="KW-1185">Reference proteome</keyword>
<evidence type="ECO:0000256" key="2">
    <source>
        <dbReference type="ARBA" id="ARBA00022475"/>
    </source>
</evidence>
<dbReference type="Pfam" id="PF02743">
    <property type="entry name" value="dCache_1"/>
    <property type="match status" value="1"/>
</dbReference>
<dbReference type="InterPro" id="IPR003660">
    <property type="entry name" value="HAMP_dom"/>
</dbReference>
<keyword evidence="3" id="KW-0597">Phosphoprotein</keyword>
<dbReference type="PROSITE" id="PS50887">
    <property type="entry name" value="GGDEF"/>
    <property type="match status" value="1"/>
</dbReference>